<feature type="region of interest" description="Disordered" evidence="1">
    <location>
        <begin position="131"/>
        <end position="169"/>
    </location>
</feature>
<accession>A0A9P3GPZ0</accession>
<keyword evidence="3" id="KW-1185">Reference proteome</keyword>
<dbReference type="EMBL" id="BPQB01000083">
    <property type="protein sequence ID" value="GJE98204.1"/>
    <property type="molecule type" value="Genomic_DNA"/>
</dbReference>
<dbReference type="Proteomes" id="UP000703269">
    <property type="component" value="Unassembled WGS sequence"/>
</dbReference>
<reference evidence="2 3" key="1">
    <citation type="submission" date="2021-08" db="EMBL/GenBank/DDBJ databases">
        <title>Draft Genome Sequence of Phanerochaete sordida strain YK-624.</title>
        <authorList>
            <person name="Mori T."/>
            <person name="Dohra H."/>
            <person name="Suzuki T."/>
            <person name="Kawagishi H."/>
            <person name="Hirai H."/>
        </authorList>
    </citation>
    <scope>NUCLEOTIDE SEQUENCE [LARGE SCALE GENOMIC DNA]</scope>
    <source>
        <strain evidence="2 3">YK-624</strain>
    </source>
</reference>
<evidence type="ECO:0000313" key="2">
    <source>
        <dbReference type="EMBL" id="GJE98204.1"/>
    </source>
</evidence>
<dbReference type="OrthoDB" id="2913041at2759"/>
<proteinExistence type="predicted"/>
<feature type="compositionally biased region" description="Basic residues" evidence="1">
    <location>
        <begin position="44"/>
        <end position="54"/>
    </location>
</feature>
<comment type="caution">
    <text evidence="2">The sequence shown here is derived from an EMBL/GenBank/DDBJ whole genome shotgun (WGS) entry which is preliminary data.</text>
</comment>
<evidence type="ECO:0000256" key="1">
    <source>
        <dbReference type="SAM" id="MobiDB-lite"/>
    </source>
</evidence>
<feature type="region of interest" description="Disordered" evidence="1">
    <location>
        <begin position="102"/>
        <end position="121"/>
    </location>
</feature>
<protein>
    <submittedName>
        <fullName evidence="2">Uncharacterized protein</fullName>
    </submittedName>
</protein>
<name>A0A9P3GPZ0_9APHY</name>
<sequence>MATFPPPVPNARVPLRVRCGVTMRLHLSTHGQVPAAWPSPKGHVQPHRNHLPRRRNPRRVVLHEHDEVKVAEIALEPKAPSPVPIVEEEMKATESTEGTLAEAAKPVSNGHSEPHRSNLPRRRIVKRIIFHDTDEDEPTAESSSLRSVAAAEVPLPESPSPADAYAPPPLADQSQLQLVLPSMSMAYVDDDALTQLPGHTADEPYTHVVSVRRGESAGISRSFENRCTYLRLTLAPRDSSIRRAGLGLSDAQLRAARDFLAELCPDPAASSGVRILIATPPEHPTDAMSLLACYTAFVTSKEVDAVLRAIDTEEGFMSTWKGEVSEDEVERVEKIARAWSYMSQIVKPSVAA</sequence>
<gene>
    <name evidence="2" type="ORF">PsYK624_144270</name>
</gene>
<dbReference type="AlphaFoldDB" id="A0A9P3GPZ0"/>
<feature type="region of interest" description="Disordered" evidence="1">
    <location>
        <begin position="32"/>
        <end position="54"/>
    </location>
</feature>
<evidence type="ECO:0000313" key="3">
    <source>
        <dbReference type="Proteomes" id="UP000703269"/>
    </source>
</evidence>
<organism evidence="2 3">
    <name type="scientific">Phanerochaete sordida</name>
    <dbReference type="NCBI Taxonomy" id="48140"/>
    <lineage>
        <taxon>Eukaryota</taxon>
        <taxon>Fungi</taxon>
        <taxon>Dikarya</taxon>
        <taxon>Basidiomycota</taxon>
        <taxon>Agaricomycotina</taxon>
        <taxon>Agaricomycetes</taxon>
        <taxon>Polyporales</taxon>
        <taxon>Phanerochaetaceae</taxon>
        <taxon>Phanerochaete</taxon>
    </lineage>
</organism>